<dbReference type="WBParaSite" id="ECPE_0000195801-mRNA-1">
    <property type="protein sequence ID" value="ECPE_0000195801-mRNA-1"/>
    <property type="gene ID" value="ECPE_0000195801"/>
</dbReference>
<evidence type="ECO:0000256" key="1">
    <source>
        <dbReference type="SAM" id="MobiDB-lite"/>
    </source>
</evidence>
<proteinExistence type="predicted"/>
<feature type="compositionally biased region" description="Acidic residues" evidence="1">
    <location>
        <begin position="61"/>
        <end position="70"/>
    </location>
</feature>
<feature type="region of interest" description="Disordered" evidence="1">
    <location>
        <begin position="21"/>
        <end position="82"/>
    </location>
</feature>
<feature type="compositionally biased region" description="Basic and acidic residues" evidence="1">
    <location>
        <begin position="71"/>
        <end position="82"/>
    </location>
</feature>
<evidence type="ECO:0000313" key="2">
    <source>
        <dbReference type="WBParaSite" id="ECPE_0000195801-mRNA-1"/>
    </source>
</evidence>
<sequence length="82" mass="8965">LKPTKKQRPRKASKLKPVLLPTHLRVDGDNGEHDDDGGDGIDSGGEGVQMRRTVVTGVLDKEEDDAEVDANELRTKSEAESR</sequence>
<protein>
    <submittedName>
        <fullName evidence="2">BLVR domain-containing protein</fullName>
    </submittedName>
</protein>
<accession>A0A183A4S3</accession>
<reference evidence="2" key="1">
    <citation type="submission" date="2016-06" db="UniProtKB">
        <authorList>
            <consortium name="WormBaseParasite"/>
        </authorList>
    </citation>
    <scope>IDENTIFICATION</scope>
</reference>
<organism evidence="2">
    <name type="scientific">Echinostoma caproni</name>
    <dbReference type="NCBI Taxonomy" id="27848"/>
    <lineage>
        <taxon>Eukaryota</taxon>
        <taxon>Metazoa</taxon>
        <taxon>Spiralia</taxon>
        <taxon>Lophotrochozoa</taxon>
        <taxon>Platyhelminthes</taxon>
        <taxon>Trematoda</taxon>
        <taxon>Digenea</taxon>
        <taxon>Plagiorchiida</taxon>
        <taxon>Echinostomata</taxon>
        <taxon>Echinostomatoidea</taxon>
        <taxon>Echinostomatidae</taxon>
        <taxon>Echinostoma</taxon>
    </lineage>
</organism>
<dbReference type="AlphaFoldDB" id="A0A183A4S3"/>
<name>A0A183A4S3_9TREM</name>